<dbReference type="Gene3D" id="3.40.50.300">
    <property type="entry name" value="P-loop containing nucleotide triphosphate hydrolases"/>
    <property type="match status" value="1"/>
</dbReference>
<dbReference type="RefSeq" id="WP_167986650.1">
    <property type="nucleotide sequence ID" value="NZ_JAATEJ010000035.1"/>
</dbReference>
<protein>
    <submittedName>
        <fullName evidence="1">Tetratricopeptide repeat protein</fullName>
    </submittedName>
</protein>
<sequence>MIDPLSVAAVTTFLGSVTSSVASESGRRLCDAVGVMVARATGRPVPAPDDAAEREAAARLLVEAALADPGQSRALGALMAEAQGRLLTADRLPPRLLPAPTRHFTDRKGPLRLLKREATRTADGRPRVALVHGPEAIGTSQLVYFWGAREAGRYRDGMLHADLGGTGSAGTAMTASAVLGRFLTALGVADQHLPATLEERAARYRALTAERELLVVLDHARSAAQVLPLLTAAAGVFTVVVARRPLTGLDAAPVPVGPLGDRDARHLLVNVAGKEAVSAARARVPATLRQCAGSPFALRLAAADLLAPAGPAAGGGDPVRAVVERQYVGLPPQAARVFRLTALRPWESVGARLAAAASGLAEDEAGQALHLLAERRLLEAAGDGTGERYRFRPAVRDYAAEAALREDGQAACHTAVLRCADALLRFAVPADFAALDKRWHLGPRYAELGRGPYATPGDAVAALLGEVGNLVEAALAAEEFGADDTACQLVESLYAVQLKAGRHEQLLPALRAGRTAADRHAPDSAMAGRMHTQLAMALMKLADNAAADAELTAARAADERAGHLRGQATASEVLGLLRLNQWRWQEALECFEAAEQLLAAIAPGEAGHADVPRGLALLKRHRGRALRGLLRPDEAWPLLAEALAFFEGIGEAYNAARARTDMADVRIDQRRHDDALALIAEADRTLRAEHAAEALEELDFLRRRIDAERP</sequence>
<evidence type="ECO:0000313" key="2">
    <source>
        <dbReference type="Proteomes" id="UP000734511"/>
    </source>
</evidence>
<reference evidence="1 2" key="1">
    <citation type="submission" date="2020-03" db="EMBL/GenBank/DDBJ databases">
        <title>WGS of actinomycetes isolated from Thailand.</title>
        <authorList>
            <person name="Thawai C."/>
        </authorList>
    </citation>
    <scope>NUCLEOTIDE SEQUENCE [LARGE SCALE GENOMIC DNA]</scope>
    <source>
        <strain evidence="1 2">PRB2-1</strain>
    </source>
</reference>
<proteinExistence type="predicted"/>
<name>A0ABX0ZZ73_9ACTN</name>
<comment type="caution">
    <text evidence="1">The sequence shown here is derived from an EMBL/GenBank/DDBJ whole genome shotgun (WGS) entry which is preliminary data.</text>
</comment>
<keyword evidence="2" id="KW-1185">Reference proteome</keyword>
<dbReference type="EMBL" id="JAATEJ010000035">
    <property type="protein sequence ID" value="NJP47816.1"/>
    <property type="molecule type" value="Genomic_DNA"/>
</dbReference>
<dbReference type="InterPro" id="IPR011990">
    <property type="entry name" value="TPR-like_helical_dom_sf"/>
</dbReference>
<dbReference type="Gene3D" id="1.25.40.10">
    <property type="entry name" value="Tetratricopeptide repeat domain"/>
    <property type="match status" value="1"/>
</dbReference>
<gene>
    <name evidence="1" type="ORF">HCN08_31090</name>
</gene>
<evidence type="ECO:0000313" key="1">
    <source>
        <dbReference type="EMBL" id="NJP47816.1"/>
    </source>
</evidence>
<dbReference type="InterPro" id="IPR027417">
    <property type="entry name" value="P-loop_NTPase"/>
</dbReference>
<dbReference type="Proteomes" id="UP000734511">
    <property type="component" value="Unassembled WGS sequence"/>
</dbReference>
<dbReference type="SUPFAM" id="SSF48452">
    <property type="entry name" value="TPR-like"/>
    <property type="match status" value="1"/>
</dbReference>
<accession>A0ABX0ZZ73</accession>
<organism evidence="1 2">
    <name type="scientific">Actinacidiphila epipremni</name>
    <dbReference type="NCBI Taxonomy" id="2053013"/>
    <lineage>
        <taxon>Bacteria</taxon>
        <taxon>Bacillati</taxon>
        <taxon>Actinomycetota</taxon>
        <taxon>Actinomycetes</taxon>
        <taxon>Kitasatosporales</taxon>
        <taxon>Streptomycetaceae</taxon>
        <taxon>Actinacidiphila</taxon>
    </lineage>
</organism>